<name>A0A2V1E821_9PLEO</name>
<dbReference type="InterPro" id="IPR045328">
    <property type="entry name" value="Kre9/Knh1"/>
</dbReference>
<dbReference type="OrthoDB" id="2432613at2759"/>
<dbReference type="AlphaFoldDB" id="A0A2V1E821"/>
<reference evidence="6 7" key="1">
    <citation type="journal article" date="2018" name="Sci. Rep.">
        <title>Comparative genomics provides insights into the lifestyle and reveals functional heterogeneity of dark septate endophytic fungi.</title>
        <authorList>
            <person name="Knapp D.G."/>
            <person name="Nemeth J.B."/>
            <person name="Barry K."/>
            <person name="Hainaut M."/>
            <person name="Henrissat B."/>
            <person name="Johnson J."/>
            <person name="Kuo A."/>
            <person name="Lim J.H.P."/>
            <person name="Lipzen A."/>
            <person name="Nolan M."/>
            <person name="Ohm R.A."/>
            <person name="Tamas L."/>
            <person name="Grigoriev I.V."/>
            <person name="Spatafora J.W."/>
            <person name="Nagy L.G."/>
            <person name="Kovacs G.M."/>
        </authorList>
    </citation>
    <scope>NUCLEOTIDE SEQUENCE [LARGE SCALE GENOMIC DNA]</scope>
    <source>
        <strain evidence="6 7">DSE2036</strain>
    </source>
</reference>
<evidence type="ECO:0000313" key="7">
    <source>
        <dbReference type="Proteomes" id="UP000244855"/>
    </source>
</evidence>
<dbReference type="Proteomes" id="UP000244855">
    <property type="component" value="Unassembled WGS sequence"/>
</dbReference>
<feature type="region of interest" description="Disordered" evidence="2">
    <location>
        <begin position="151"/>
        <end position="173"/>
    </location>
</feature>
<feature type="domain" description="Yeast cell wall synthesis Kre9/Knh1-like N-terminal" evidence="5">
    <location>
        <begin position="26"/>
        <end position="129"/>
    </location>
</feature>
<evidence type="ECO:0000313" key="6">
    <source>
        <dbReference type="EMBL" id="PVI06292.1"/>
    </source>
</evidence>
<evidence type="ECO:0000256" key="2">
    <source>
        <dbReference type="SAM" id="MobiDB-lite"/>
    </source>
</evidence>
<keyword evidence="7" id="KW-1185">Reference proteome</keyword>
<dbReference type="GO" id="GO:0042546">
    <property type="term" value="P:cell wall biogenesis"/>
    <property type="evidence" value="ECO:0007669"/>
    <property type="project" value="InterPro"/>
</dbReference>
<dbReference type="STRING" id="97972.A0A2V1E821"/>
<dbReference type="Pfam" id="PF05390">
    <property type="entry name" value="Kre9_KNH1_C"/>
    <property type="match status" value="1"/>
</dbReference>
<dbReference type="PANTHER" id="PTHR28154">
    <property type="entry name" value="CELL WALL SYNTHESIS PROTEIN KNH1-RELATED"/>
    <property type="match status" value="1"/>
</dbReference>
<evidence type="ECO:0000256" key="1">
    <source>
        <dbReference type="ARBA" id="ARBA00022729"/>
    </source>
</evidence>
<dbReference type="InterPro" id="IPR008659">
    <property type="entry name" value="Kre9/Knh1_C"/>
</dbReference>
<dbReference type="InterPro" id="IPR018466">
    <property type="entry name" value="Kre9/Knh1-like_N"/>
</dbReference>
<keyword evidence="1 3" id="KW-0732">Signal</keyword>
<dbReference type="PANTHER" id="PTHR28154:SF1">
    <property type="entry name" value="CELL WALL SYNTHESIS PROTEIN KNH1-RELATED"/>
    <property type="match status" value="1"/>
</dbReference>
<sequence length="265" mass="27840">MPRILAPLAVFVALGGVANAGIQISKPASGFTAKAGSSLEVEWKEGGTGPAISELASYQVHLCAGGNDGFVSFQDAQLLDQTFTATSTHAEVKVPETTGEDTPKNAYFVRMIATAKTGGTLTTYSSRFSYSGMSATAKFPADVKASLANFKDTTTSGPATKDETSAAANKPAEAGDFDVEYTMQTGPTRYAPMQPVPGTKITKKSAAPLFPTSGFTIAKSHLPIPTIVTTVTQTQTHKVSSVANPEPNAPHATDDMQRFLARWKD</sequence>
<dbReference type="Pfam" id="PF10342">
    <property type="entry name" value="Kre9_KNH"/>
    <property type="match status" value="1"/>
</dbReference>
<feature type="signal peptide" evidence="3">
    <location>
        <begin position="1"/>
        <end position="20"/>
    </location>
</feature>
<feature type="domain" description="Yeast cell wall synthesis Kre9/Knh1 C-terminal" evidence="4">
    <location>
        <begin position="176"/>
        <end position="254"/>
    </location>
</feature>
<protein>
    <submittedName>
        <fullName evidence="6">Beta-1,6-glucan boisynthesis protein-like protein</fullName>
    </submittedName>
</protein>
<dbReference type="GO" id="GO:0006078">
    <property type="term" value="P:(1-&gt;6)-beta-D-glucan biosynthetic process"/>
    <property type="evidence" value="ECO:0007669"/>
    <property type="project" value="InterPro"/>
</dbReference>
<dbReference type="GO" id="GO:0005576">
    <property type="term" value="C:extracellular region"/>
    <property type="evidence" value="ECO:0007669"/>
    <property type="project" value="TreeGrafter"/>
</dbReference>
<accession>A0A2V1E821</accession>
<dbReference type="EMBL" id="KZ805309">
    <property type="protein sequence ID" value="PVI06292.1"/>
    <property type="molecule type" value="Genomic_DNA"/>
</dbReference>
<evidence type="ECO:0000259" key="5">
    <source>
        <dbReference type="Pfam" id="PF10342"/>
    </source>
</evidence>
<evidence type="ECO:0000259" key="4">
    <source>
        <dbReference type="Pfam" id="PF05390"/>
    </source>
</evidence>
<evidence type="ECO:0000256" key="3">
    <source>
        <dbReference type="SAM" id="SignalP"/>
    </source>
</evidence>
<dbReference type="GO" id="GO:0031505">
    <property type="term" value="P:fungal-type cell wall organization"/>
    <property type="evidence" value="ECO:0007669"/>
    <property type="project" value="TreeGrafter"/>
</dbReference>
<gene>
    <name evidence="6" type="ORF">DM02DRAFT_515005</name>
</gene>
<proteinExistence type="predicted"/>
<feature type="chain" id="PRO_5015852319" evidence="3">
    <location>
        <begin position="21"/>
        <end position="265"/>
    </location>
</feature>
<organism evidence="6 7">
    <name type="scientific">Periconia macrospinosa</name>
    <dbReference type="NCBI Taxonomy" id="97972"/>
    <lineage>
        <taxon>Eukaryota</taxon>
        <taxon>Fungi</taxon>
        <taxon>Dikarya</taxon>
        <taxon>Ascomycota</taxon>
        <taxon>Pezizomycotina</taxon>
        <taxon>Dothideomycetes</taxon>
        <taxon>Pleosporomycetidae</taxon>
        <taxon>Pleosporales</taxon>
        <taxon>Massarineae</taxon>
        <taxon>Periconiaceae</taxon>
        <taxon>Periconia</taxon>
    </lineage>
</organism>